<dbReference type="InterPro" id="IPR058059">
    <property type="entry name" value="PA3496-like"/>
</dbReference>
<dbReference type="NCBIfam" id="NF046101">
    <property type="entry name" value="PA3496_fam"/>
    <property type="match status" value="1"/>
</dbReference>
<proteinExistence type="predicted"/>
<dbReference type="RefSeq" id="WP_304180632.1">
    <property type="nucleotide sequence ID" value="NZ_DRGM01000063.1"/>
</dbReference>
<name>A0A7V1CXH1_9GAMM</name>
<sequence>MDSLDDILEILEGPDTTRKASQKNKKRKWREIEALKDKHRLRKELQELDFFADNIAIDELDF</sequence>
<organism evidence="1">
    <name type="scientific">Pseudoalteromonas prydzensis</name>
    <dbReference type="NCBI Taxonomy" id="182141"/>
    <lineage>
        <taxon>Bacteria</taxon>
        <taxon>Pseudomonadati</taxon>
        <taxon>Pseudomonadota</taxon>
        <taxon>Gammaproteobacteria</taxon>
        <taxon>Alteromonadales</taxon>
        <taxon>Pseudoalteromonadaceae</taxon>
        <taxon>Pseudoalteromonas</taxon>
    </lineage>
</organism>
<dbReference type="Pfam" id="PF12065">
    <property type="entry name" value="DUF3545"/>
    <property type="match status" value="1"/>
</dbReference>
<evidence type="ECO:0000313" key="1">
    <source>
        <dbReference type="EMBL" id="HEA15994.1"/>
    </source>
</evidence>
<comment type="caution">
    <text evidence="1">The sequence shown here is derived from an EMBL/GenBank/DDBJ whole genome shotgun (WGS) entry which is preliminary data.</text>
</comment>
<dbReference type="InterPro" id="IPR021932">
    <property type="entry name" value="DUF3545"/>
</dbReference>
<dbReference type="Proteomes" id="UP000886188">
    <property type="component" value="Unassembled WGS sequence"/>
</dbReference>
<gene>
    <name evidence="1" type="ORF">ENH88_06015</name>
</gene>
<accession>A0A7V1CXH1</accession>
<protein>
    <submittedName>
        <fullName evidence="1">DUF3545 family protein</fullName>
    </submittedName>
</protein>
<reference evidence="1" key="1">
    <citation type="journal article" date="2020" name="mSystems">
        <title>Genome- and Community-Level Interaction Insights into Carbon Utilization and Element Cycling Functions of Hydrothermarchaeota in Hydrothermal Sediment.</title>
        <authorList>
            <person name="Zhou Z."/>
            <person name="Liu Y."/>
            <person name="Xu W."/>
            <person name="Pan J."/>
            <person name="Luo Z.H."/>
            <person name="Li M."/>
        </authorList>
    </citation>
    <scope>NUCLEOTIDE SEQUENCE [LARGE SCALE GENOMIC DNA]</scope>
    <source>
        <strain evidence="1">HyVt-346</strain>
    </source>
</reference>
<dbReference type="EMBL" id="DRGM01000063">
    <property type="protein sequence ID" value="HEA15994.1"/>
    <property type="molecule type" value="Genomic_DNA"/>
</dbReference>
<dbReference type="AlphaFoldDB" id="A0A7V1CXH1"/>